<evidence type="ECO:0000259" key="2">
    <source>
        <dbReference type="PROSITE" id="PS50157"/>
    </source>
</evidence>
<proteinExistence type="predicted"/>
<evidence type="ECO:0000256" key="1">
    <source>
        <dbReference type="PROSITE-ProRule" id="PRU00042"/>
    </source>
</evidence>
<keyword evidence="1" id="KW-0479">Metal-binding</keyword>
<dbReference type="AlphaFoldDB" id="A0AA89CCB4"/>
<keyword evidence="4" id="KW-1185">Reference proteome</keyword>
<dbReference type="PANTHER" id="PTHR33845">
    <property type="entry name" value="C2H2-TYPE DOMAIN-CONTAINING PROTEIN"/>
    <property type="match status" value="1"/>
</dbReference>
<dbReference type="GO" id="GO:0008270">
    <property type="term" value="F:zinc ion binding"/>
    <property type="evidence" value="ECO:0007669"/>
    <property type="project" value="UniProtKB-KW"/>
</dbReference>
<accession>A0AA89CCB4</accession>
<dbReference type="PANTHER" id="PTHR33845:SF1">
    <property type="entry name" value="C2H2-TYPE DOMAIN-CONTAINING PROTEIN"/>
    <property type="match status" value="1"/>
</dbReference>
<sequence>MYPEDGEMLQDLVMEQITGSLKAQKQIALPDESITLKEIYMQAESWTLKRQILSIITETKSFSEANKMIPNLTQWRYYAAKRHSDDIGCGLPVPQVKIHRNKIDESQLEHFIDFITSSSVIKDLPFGTKTMKLSTGEVVTVPNLIRSLAPTSLITQYISHCEFEGVEPLGNSTLYKILNDCSASVRKSIEGLDYYVAEGGRAFVDLEEILTNLKLPDEGEKVLKKKLIAGKQYLKTDYKVHVERSSNVADHCRNFALGSSDRAFTNHCDHDHTGCCGQCNALDEVLDQISKYVYNSEWENADSIHFKLENAISKVRDWKSHLLRSRTQDEARINTIQNLDGVSVMITCDWAMKFLPRRFREGQTDWFGKRGINWHIAVTFHKSGDDVKCLTHVHIFDSQVSQDAAITSAVLCDVANDVINLLPEIQKIHVFSDNAGCYKNTTTMTTLKETLGSMIHTYNFCEAQDGKGPCDRRASHVKSIIKRYVNEGNDVTSALEMKTAIDSKQNGNFKVKVVEEVVNVEKTSRTQKKIPGISQLHNFEFESDGVRVWQAYGVGEVTDSNADGPQSKKKKMSATLFDCSNVGCQRSFSTSAALDQHLLLGNCLYHYEKTLSDRAKVAYGDRVNAIHVCKEVQVASEVSSGNPTSLQLGWASKQKKKKIVFSDKQTKFMRDQFNVGKTTGRKMDPFIVSQDMRSLKNPDGSFLFTKTEYLTGQQISSFFSRLSMKDKKDVRSAEEEDRLSRLKKEILDDICDD</sequence>
<keyword evidence="1" id="KW-0863">Zinc-finger</keyword>
<reference evidence="3" key="1">
    <citation type="submission" date="2019-08" db="EMBL/GenBank/DDBJ databases">
        <title>The improved chromosome-level genome for the pearl oyster Pinctada fucata martensii using PacBio sequencing and Hi-C.</title>
        <authorList>
            <person name="Zheng Z."/>
        </authorList>
    </citation>
    <scope>NUCLEOTIDE SEQUENCE</scope>
    <source>
        <strain evidence="3">ZZ-2019</strain>
        <tissue evidence="3">Adductor muscle</tissue>
    </source>
</reference>
<protein>
    <recommendedName>
        <fullName evidence="2">C2H2-type domain-containing protein</fullName>
    </recommendedName>
</protein>
<dbReference type="InterPro" id="IPR013087">
    <property type="entry name" value="Znf_C2H2_type"/>
</dbReference>
<comment type="caution">
    <text evidence="3">The sequence shown here is derived from an EMBL/GenBank/DDBJ whole genome shotgun (WGS) entry which is preliminary data.</text>
</comment>
<dbReference type="Proteomes" id="UP001186944">
    <property type="component" value="Unassembled WGS sequence"/>
</dbReference>
<dbReference type="PROSITE" id="PS50157">
    <property type="entry name" value="ZINC_FINGER_C2H2_2"/>
    <property type="match status" value="1"/>
</dbReference>
<name>A0AA89CCB4_PINIB</name>
<feature type="domain" description="C2H2-type" evidence="2">
    <location>
        <begin position="577"/>
        <end position="610"/>
    </location>
</feature>
<gene>
    <name evidence="3" type="ORF">FSP39_025224</name>
</gene>
<evidence type="ECO:0000313" key="3">
    <source>
        <dbReference type="EMBL" id="KAK3109197.1"/>
    </source>
</evidence>
<keyword evidence="1" id="KW-0862">Zinc</keyword>
<organism evidence="3 4">
    <name type="scientific">Pinctada imbricata</name>
    <name type="common">Atlantic pearl-oyster</name>
    <name type="synonym">Pinctada martensii</name>
    <dbReference type="NCBI Taxonomy" id="66713"/>
    <lineage>
        <taxon>Eukaryota</taxon>
        <taxon>Metazoa</taxon>
        <taxon>Spiralia</taxon>
        <taxon>Lophotrochozoa</taxon>
        <taxon>Mollusca</taxon>
        <taxon>Bivalvia</taxon>
        <taxon>Autobranchia</taxon>
        <taxon>Pteriomorphia</taxon>
        <taxon>Pterioida</taxon>
        <taxon>Pterioidea</taxon>
        <taxon>Pteriidae</taxon>
        <taxon>Pinctada</taxon>
    </lineage>
</organism>
<dbReference type="EMBL" id="VSWD01000001">
    <property type="protein sequence ID" value="KAK3109197.1"/>
    <property type="molecule type" value="Genomic_DNA"/>
</dbReference>
<evidence type="ECO:0000313" key="4">
    <source>
        <dbReference type="Proteomes" id="UP001186944"/>
    </source>
</evidence>